<reference evidence="2 3" key="1">
    <citation type="submission" date="2018-12" db="EMBL/GenBank/DDBJ databases">
        <title>Venturia inaequalis Genome Resource.</title>
        <authorList>
            <person name="Lichtner F.J."/>
        </authorList>
    </citation>
    <scope>NUCLEOTIDE SEQUENCE [LARGE SCALE GENOMIC DNA]</scope>
    <source>
        <strain evidence="2 3">120213</strain>
    </source>
</reference>
<feature type="compositionally biased region" description="Polar residues" evidence="1">
    <location>
        <begin position="1"/>
        <end position="18"/>
    </location>
</feature>
<evidence type="ECO:0000313" key="2">
    <source>
        <dbReference type="EMBL" id="KAE9988936.1"/>
    </source>
</evidence>
<evidence type="ECO:0000256" key="1">
    <source>
        <dbReference type="SAM" id="MobiDB-lite"/>
    </source>
</evidence>
<sequence>MTGIFSTPPKSCATSPSKIESDDEWSLLSHSEGETDFSISSDSEDENAKVIKPRTSSVNPDGSSKTEKGNPKELKDTTNLCMPEMDLSPEDQATLDFMPKKELQKSPIAESTENEQSTPPKAPTVPKPRSRLAKMVKTCDSLAEKAANEVDTIARALSRKLDKCYQFRTSKEGVSTPEQSLKKCERFRDDAGRLYKKFERQAYAAWEKLKDEEYTKYRSIFSESDAMESNYRQLRRKAAIAHRLDTTVASYAKWKEAQADHEKERVECNEAEGKAWHVYKKISGDAWKKYKLEKEEARDAYERVSAEYKRAKSLMSDLTEWSDLPEWKQVFLFVGVPAAAIFALFAVANVWDFFTSPAPGPMICSKAIGEMVKAATKEQRDVQMEQRWRLLVDMLEKL</sequence>
<feature type="compositionally biased region" description="Basic and acidic residues" evidence="1">
    <location>
        <begin position="64"/>
        <end position="76"/>
    </location>
</feature>
<accession>A0A8H3VIB3</accession>
<gene>
    <name evidence="2" type="ORF">EG328_005646</name>
</gene>
<evidence type="ECO:0000313" key="3">
    <source>
        <dbReference type="Proteomes" id="UP000447873"/>
    </source>
</evidence>
<feature type="region of interest" description="Disordered" evidence="1">
    <location>
        <begin position="1"/>
        <end position="131"/>
    </location>
</feature>
<comment type="caution">
    <text evidence="2">The sequence shown here is derived from an EMBL/GenBank/DDBJ whole genome shotgun (WGS) entry which is preliminary data.</text>
</comment>
<dbReference type="Proteomes" id="UP000447873">
    <property type="component" value="Unassembled WGS sequence"/>
</dbReference>
<name>A0A8H3VIB3_VENIN</name>
<dbReference type="EMBL" id="WNWS01000003">
    <property type="protein sequence ID" value="KAE9988936.1"/>
    <property type="molecule type" value="Genomic_DNA"/>
</dbReference>
<feature type="compositionally biased region" description="Polar residues" evidence="1">
    <location>
        <begin position="54"/>
        <end position="63"/>
    </location>
</feature>
<proteinExistence type="predicted"/>
<organism evidence="2 3">
    <name type="scientific">Venturia inaequalis</name>
    <name type="common">Apple scab fungus</name>
    <dbReference type="NCBI Taxonomy" id="5025"/>
    <lineage>
        <taxon>Eukaryota</taxon>
        <taxon>Fungi</taxon>
        <taxon>Dikarya</taxon>
        <taxon>Ascomycota</taxon>
        <taxon>Pezizomycotina</taxon>
        <taxon>Dothideomycetes</taxon>
        <taxon>Pleosporomycetidae</taxon>
        <taxon>Venturiales</taxon>
        <taxon>Venturiaceae</taxon>
        <taxon>Venturia</taxon>
    </lineage>
</organism>
<dbReference type="AlphaFoldDB" id="A0A8H3VIB3"/>
<protein>
    <submittedName>
        <fullName evidence="2">Uncharacterized protein</fullName>
    </submittedName>
</protein>
<feature type="compositionally biased region" description="Polar residues" evidence="1">
    <location>
        <begin position="109"/>
        <end position="119"/>
    </location>
</feature>